<dbReference type="Pfam" id="PF13715">
    <property type="entry name" value="CarbopepD_reg_2"/>
    <property type="match status" value="1"/>
</dbReference>
<gene>
    <name evidence="7" type="ORF">HLUCCX10_12930</name>
</gene>
<sequence length="954" mass="105606">MSNTIHKFYLLALMIFISASSLFGQASLSGRVSDERGSLPGVTVLIAGTTFGGITDNGGSFRIQNLPEGEFKLILSFIGYESVEIGVNLEGGKTLDLGEIKMTESIDELGEIVVVGTILPSEMRAFNIQKNANNIQNVLAADGIGKLPDRNAAEAVQRVPGVTIERDQGEGRFAIVRGTPIEWSSNLVNGDRLPSADGFGGTRQVALDIIPSELIEYAVITKALTPDMEGDAIGGAIDFQTRTAPADKVMSLSLAGGYNAQIQSGAFNGSLIYGDRIGEKFGFLISAANWNRPWASDNYELEYNFDLPGNQGFSINNQQIRDYEGNRNTTGFNLAAQYDLSSKSFLYVRGLYSTFEDTEFVYQHDFNFPEGPDETENLGSAQVWVRNAGYFTKLYGGELGGEHPISDRLTMDWKASTYDVSFTAGRGNTNLPSSDAGIQIGQFQQFGTFGNVSSDNYVYWDYDSPNNVGGSGQAFQPSFDATLDPNQMILTLAGVFGIETEERDRVGQVNFNYSANSKLDLKFGAKYRNKNRYSLSRQQFFLPVGLFDPRVPIPIYSDFDLAPYDTKGGLIQELDSPYESLLLDDMMTENAFNNMISGIFNDTDSYIPVDGGPAELNTFDGTENVAAGYLMGTFDVNPQITLTGGVRLEQTNINIIGYELALDESLNRFEVNPSYTSVLPSLHLKYTVNEKANIRGAYTRSLARPNFSDINPTRTLNSVGNITFISEGNAELLPTYSNNFDLLGEYYFDNVGILSGGVFYKDVSNVIFDNVSQVTTSDGVVRTTKPENLEEAWLLGFELAFTKRFTSLPGFWSGFGVNGNYTYTKSEVIIPTFNENGDEILTTETLLNQPEHIYNFSIFYEKGGFSARLAANYKGEYLAEYRIEAGPDHYRFYDKNLTVDLSSSYAISDKWRIFAELNNITNEPLRYYHGSSERPEQIEFYSIRGQAGIRFSLY</sequence>
<dbReference type="STRING" id="1305737.GCA_000526355_01669"/>
<dbReference type="PANTHER" id="PTHR40980">
    <property type="entry name" value="PLUG DOMAIN-CONTAINING PROTEIN"/>
    <property type="match status" value="1"/>
</dbReference>
<dbReference type="eggNOG" id="COG4771">
    <property type="taxonomic scope" value="Bacteria"/>
</dbReference>
<comment type="caution">
    <text evidence="7">The sequence shown here is derived from an EMBL/GenBank/DDBJ whole genome shotgun (WGS) entry which is preliminary data.</text>
</comment>
<keyword evidence="3" id="KW-0998">Cell outer membrane</keyword>
<accession>A0A0N8KF89</accession>
<proteinExistence type="inferred from homology"/>
<dbReference type="PANTHER" id="PTHR40980:SF4">
    <property type="entry name" value="TONB-DEPENDENT RECEPTOR-LIKE BETA-BARREL DOMAIN-CONTAINING PROTEIN"/>
    <property type="match status" value="1"/>
</dbReference>
<reference evidence="7 8" key="1">
    <citation type="submission" date="2015-09" db="EMBL/GenBank/DDBJ databases">
        <title>Identification and resolution of microdiversity through metagenomic sequencing of parallel consortia.</title>
        <authorList>
            <person name="Nelson W.C."/>
            <person name="Romine M.F."/>
            <person name="Lindemann S.R."/>
        </authorList>
    </citation>
    <scope>NUCLEOTIDE SEQUENCE [LARGE SCALE GENOMIC DNA]</scope>
    <source>
        <strain evidence="7">HL-49</strain>
    </source>
</reference>
<dbReference type="Proteomes" id="UP000050421">
    <property type="component" value="Unassembled WGS sequence"/>
</dbReference>
<protein>
    <submittedName>
        <fullName evidence="7">TonB-dependent receptor</fullName>
    </submittedName>
</protein>
<keyword evidence="2 4" id="KW-0472">Membrane</keyword>
<dbReference type="Gene3D" id="2.40.170.20">
    <property type="entry name" value="TonB-dependent receptor, beta-barrel domain"/>
    <property type="match status" value="1"/>
</dbReference>
<organism evidence="7 8">
    <name type="scientific">Algoriphagus marincola HL-49</name>
    <dbReference type="NCBI Taxonomy" id="1305737"/>
    <lineage>
        <taxon>Bacteria</taxon>
        <taxon>Pseudomonadati</taxon>
        <taxon>Bacteroidota</taxon>
        <taxon>Cytophagia</taxon>
        <taxon>Cytophagales</taxon>
        <taxon>Cyclobacteriaceae</taxon>
        <taxon>Algoriphagus</taxon>
    </lineage>
</organism>
<dbReference type="SUPFAM" id="SSF49464">
    <property type="entry name" value="Carboxypeptidase regulatory domain-like"/>
    <property type="match status" value="1"/>
</dbReference>
<feature type="domain" description="TonB-dependent receptor-like beta-barrel" evidence="5">
    <location>
        <begin position="448"/>
        <end position="920"/>
    </location>
</feature>
<dbReference type="Gene3D" id="2.170.130.10">
    <property type="entry name" value="TonB-dependent receptor, plug domain"/>
    <property type="match status" value="1"/>
</dbReference>
<dbReference type="OrthoDB" id="8727862at2"/>
<feature type="domain" description="TonB-dependent receptor plug" evidence="6">
    <location>
        <begin position="135"/>
        <end position="236"/>
    </location>
</feature>
<comment type="subcellular location">
    <subcellularLocation>
        <location evidence="1 4">Cell outer membrane</location>
    </subcellularLocation>
</comment>
<dbReference type="InterPro" id="IPR036942">
    <property type="entry name" value="Beta-barrel_TonB_sf"/>
</dbReference>
<dbReference type="InterPro" id="IPR010104">
    <property type="entry name" value="TonB_rcpt_bac"/>
</dbReference>
<dbReference type="InterPro" id="IPR000531">
    <property type="entry name" value="Beta-barrel_TonB"/>
</dbReference>
<dbReference type="Pfam" id="PF07715">
    <property type="entry name" value="Plug"/>
    <property type="match status" value="1"/>
</dbReference>
<dbReference type="EMBL" id="LJXT01000089">
    <property type="protein sequence ID" value="KPQ13466.1"/>
    <property type="molecule type" value="Genomic_DNA"/>
</dbReference>
<dbReference type="Pfam" id="PF00593">
    <property type="entry name" value="TonB_dep_Rec_b-barrel"/>
    <property type="match status" value="1"/>
</dbReference>
<dbReference type="NCBIfam" id="TIGR01782">
    <property type="entry name" value="TonB-Xanth-Caul"/>
    <property type="match status" value="1"/>
</dbReference>
<dbReference type="AlphaFoldDB" id="A0A0N8KF89"/>
<evidence type="ECO:0000256" key="3">
    <source>
        <dbReference type="ARBA" id="ARBA00023237"/>
    </source>
</evidence>
<evidence type="ECO:0000256" key="1">
    <source>
        <dbReference type="ARBA" id="ARBA00004442"/>
    </source>
</evidence>
<keyword evidence="4" id="KW-0798">TonB box</keyword>
<evidence type="ECO:0000256" key="2">
    <source>
        <dbReference type="ARBA" id="ARBA00023136"/>
    </source>
</evidence>
<dbReference type="GO" id="GO:0009279">
    <property type="term" value="C:cell outer membrane"/>
    <property type="evidence" value="ECO:0007669"/>
    <property type="project" value="UniProtKB-SubCell"/>
</dbReference>
<dbReference type="InterPro" id="IPR012910">
    <property type="entry name" value="Plug_dom"/>
</dbReference>
<dbReference type="InterPro" id="IPR008969">
    <property type="entry name" value="CarboxyPept-like_regulatory"/>
</dbReference>
<comment type="similarity">
    <text evidence="4">Belongs to the TonB-dependent receptor family.</text>
</comment>
<keyword evidence="7" id="KW-0675">Receptor</keyword>
<name>A0A0N8KF89_9BACT</name>
<evidence type="ECO:0000313" key="7">
    <source>
        <dbReference type="EMBL" id="KPQ13466.1"/>
    </source>
</evidence>
<evidence type="ECO:0000259" key="6">
    <source>
        <dbReference type="Pfam" id="PF07715"/>
    </source>
</evidence>
<evidence type="ECO:0000256" key="4">
    <source>
        <dbReference type="RuleBase" id="RU003357"/>
    </source>
</evidence>
<dbReference type="InterPro" id="IPR037066">
    <property type="entry name" value="Plug_dom_sf"/>
</dbReference>
<dbReference type="Gene3D" id="2.60.40.1120">
    <property type="entry name" value="Carboxypeptidase-like, regulatory domain"/>
    <property type="match status" value="1"/>
</dbReference>
<evidence type="ECO:0000259" key="5">
    <source>
        <dbReference type="Pfam" id="PF00593"/>
    </source>
</evidence>
<evidence type="ECO:0000313" key="8">
    <source>
        <dbReference type="Proteomes" id="UP000050421"/>
    </source>
</evidence>
<dbReference type="PATRIC" id="fig|1305737.6.peg.3242"/>
<dbReference type="SUPFAM" id="SSF56935">
    <property type="entry name" value="Porins"/>
    <property type="match status" value="1"/>
</dbReference>